<dbReference type="Gene3D" id="1.10.8.60">
    <property type="match status" value="1"/>
</dbReference>
<dbReference type="InterPro" id="IPR002197">
    <property type="entry name" value="HTH_Fis"/>
</dbReference>
<dbReference type="InterPro" id="IPR013656">
    <property type="entry name" value="PAS_4"/>
</dbReference>
<dbReference type="PROSITE" id="PS00675">
    <property type="entry name" value="SIGMA54_INTERACT_1"/>
    <property type="match status" value="1"/>
</dbReference>
<proteinExistence type="predicted"/>
<keyword evidence="1" id="KW-0547">Nucleotide-binding</keyword>
<dbReference type="PROSITE" id="PS50045">
    <property type="entry name" value="SIGMA54_INTERACT_4"/>
    <property type="match status" value="1"/>
</dbReference>
<dbReference type="Pfam" id="PF25601">
    <property type="entry name" value="AAA_lid_14"/>
    <property type="match status" value="1"/>
</dbReference>
<name>A0A2T6C2A5_9BACL</name>
<dbReference type="CDD" id="cd00130">
    <property type="entry name" value="PAS"/>
    <property type="match status" value="1"/>
</dbReference>
<dbReference type="InterPro" id="IPR027417">
    <property type="entry name" value="P-loop_NTPase"/>
</dbReference>
<dbReference type="PANTHER" id="PTHR32071:SF74">
    <property type="entry name" value="TRANSCRIPTIONAL ACTIVATOR ROCR"/>
    <property type="match status" value="1"/>
</dbReference>
<dbReference type="PROSITE" id="PS00676">
    <property type="entry name" value="SIGMA54_INTERACT_2"/>
    <property type="match status" value="1"/>
</dbReference>
<dbReference type="NCBIfam" id="TIGR00229">
    <property type="entry name" value="sensory_box"/>
    <property type="match status" value="1"/>
</dbReference>
<dbReference type="Gene3D" id="3.40.50.300">
    <property type="entry name" value="P-loop containing nucleotide triphosphate hydrolases"/>
    <property type="match status" value="1"/>
</dbReference>
<dbReference type="Pfam" id="PF02954">
    <property type="entry name" value="HTH_8"/>
    <property type="match status" value="1"/>
</dbReference>
<gene>
    <name evidence="8" type="ORF">C8P63_10559</name>
</gene>
<dbReference type="PROSITE" id="PS00688">
    <property type="entry name" value="SIGMA54_INTERACT_3"/>
    <property type="match status" value="1"/>
</dbReference>
<comment type="caution">
    <text evidence="8">The sequence shown here is derived from an EMBL/GenBank/DDBJ whole genome shotgun (WGS) entry which is preliminary data.</text>
</comment>
<dbReference type="SUPFAM" id="SSF52540">
    <property type="entry name" value="P-loop containing nucleoside triphosphate hydrolases"/>
    <property type="match status" value="1"/>
</dbReference>
<dbReference type="EMBL" id="QBKR01000005">
    <property type="protein sequence ID" value="PTX62464.1"/>
    <property type="molecule type" value="Genomic_DNA"/>
</dbReference>
<feature type="domain" description="PAS" evidence="7">
    <location>
        <begin position="7"/>
        <end position="81"/>
    </location>
</feature>
<dbReference type="InterPro" id="IPR000014">
    <property type="entry name" value="PAS"/>
</dbReference>
<dbReference type="SUPFAM" id="SSF55785">
    <property type="entry name" value="PYP-like sensor domain (PAS domain)"/>
    <property type="match status" value="1"/>
</dbReference>
<evidence type="ECO:0000256" key="1">
    <source>
        <dbReference type="ARBA" id="ARBA00022741"/>
    </source>
</evidence>
<keyword evidence="9" id="KW-1185">Reference proteome</keyword>
<evidence type="ECO:0000313" key="8">
    <source>
        <dbReference type="EMBL" id="PTX62464.1"/>
    </source>
</evidence>
<dbReference type="Proteomes" id="UP000244240">
    <property type="component" value="Unassembled WGS sequence"/>
</dbReference>
<keyword evidence="3" id="KW-0805">Transcription regulation</keyword>
<evidence type="ECO:0000259" key="7">
    <source>
        <dbReference type="PROSITE" id="PS50112"/>
    </source>
</evidence>
<dbReference type="PRINTS" id="PR01590">
    <property type="entry name" value="HTHFIS"/>
</dbReference>
<keyword evidence="2" id="KW-0067">ATP-binding</keyword>
<evidence type="ECO:0000256" key="2">
    <source>
        <dbReference type="ARBA" id="ARBA00022840"/>
    </source>
</evidence>
<reference evidence="8 9" key="1">
    <citation type="submission" date="2018-04" db="EMBL/GenBank/DDBJ databases">
        <title>Genomic Encyclopedia of Archaeal and Bacterial Type Strains, Phase II (KMG-II): from individual species to whole genera.</title>
        <authorList>
            <person name="Goeker M."/>
        </authorList>
    </citation>
    <scope>NUCLEOTIDE SEQUENCE [LARGE SCALE GENOMIC DNA]</scope>
    <source>
        <strain evidence="8 9">DSM 45787</strain>
    </source>
</reference>
<dbReference type="InterPro" id="IPR002078">
    <property type="entry name" value="Sigma_54_int"/>
</dbReference>
<organism evidence="8 9">
    <name type="scientific">Melghirimyces profundicolus</name>
    <dbReference type="NCBI Taxonomy" id="1242148"/>
    <lineage>
        <taxon>Bacteria</taxon>
        <taxon>Bacillati</taxon>
        <taxon>Bacillota</taxon>
        <taxon>Bacilli</taxon>
        <taxon>Bacillales</taxon>
        <taxon>Thermoactinomycetaceae</taxon>
        <taxon>Melghirimyces</taxon>
    </lineage>
</organism>
<dbReference type="Gene3D" id="3.30.450.20">
    <property type="entry name" value="PAS domain"/>
    <property type="match status" value="1"/>
</dbReference>
<dbReference type="InterPro" id="IPR009057">
    <property type="entry name" value="Homeodomain-like_sf"/>
</dbReference>
<dbReference type="SMART" id="SM00091">
    <property type="entry name" value="PAS"/>
    <property type="match status" value="1"/>
</dbReference>
<evidence type="ECO:0000313" key="9">
    <source>
        <dbReference type="Proteomes" id="UP000244240"/>
    </source>
</evidence>
<dbReference type="CDD" id="cd00009">
    <property type="entry name" value="AAA"/>
    <property type="match status" value="1"/>
</dbReference>
<dbReference type="FunFam" id="3.40.50.300:FF:000006">
    <property type="entry name" value="DNA-binding transcriptional regulator NtrC"/>
    <property type="match status" value="1"/>
</dbReference>
<evidence type="ECO:0000256" key="4">
    <source>
        <dbReference type="ARBA" id="ARBA00023125"/>
    </source>
</evidence>
<dbReference type="GO" id="GO:0005524">
    <property type="term" value="F:ATP binding"/>
    <property type="evidence" value="ECO:0007669"/>
    <property type="project" value="UniProtKB-KW"/>
</dbReference>
<protein>
    <submittedName>
        <fullName evidence="8">Arginine utilization regulatory protein</fullName>
    </submittedName>
</protein>
<dbReference type="PROSITE" id="PS50112">
    <property type="entry name" value="PAS"/>
    <property type="match status" value="1"/>
</dbReference>
<dbReference type="InterPro" id="IPR025943">
    <property type="entry name" value="Sigma_54_int_dom_ATP-bd_2"/>
</dbReference>
<dbReference type="PANTHER" id="PTHR32071">
    <property type="entry name" value="TRANSCRIPTIONAL REGULATORY PROTEIN"/>
    <property type="match status" value="1"/>
</dbReference>
<feature type="domain" description="Sigma-54 factor interaction" evidence="6">
    <location>
        <begin position="154"/>
        <end position="382"/>
    </location>
</feature>
<dbReference type="InterPro" id="IPR058031">
    <property type="entry name" value="AAA_lid_NorR"/>
</dbReference>
<sequence>MGNVPMADTMLREVLHGINEGIHVVDAEGRTVFYNRFAAHLDGMKEEEVLGHHLLEVFPSLTPKTSTLLKVLRTGETIENQQQSYTNRHGKRIVTVNSTMPLRVEGKRVGAMEVSRDITRIQELSEKVIDLERRMQKPVKGQRREGGLYRFEQILTRNPAMMREIDRARRAAATRSPVLVIGETGTGKELIVQSLHSASPRRHRPFITQNCAAIPSSLLEGLLFGTAKGAFTGAEDRPGLFELAEGGSLFLDEIHAMPVDLQAKLLRALEDRAVRRVGDVRTRSVDVRILAATNEDPEVSVREERLRKDLYYRIHVVGLELPPLRNRREDIPLLTRHFIRKYNYRFETLVTGVTREVEDLFSSYDWPGNVRELEHAIEGAMNQVEGDRIGLAHLPRHMEVGKRVPSDLEAGESEPLPRLLARVEERAIRQAMDSVGGNVRRAASRLGIPRQTLQYKLRKLGIQKERGFSRES</sequence>
<dbReference type="GO" id="GO:0006355">
    <property type="term" value="P:regulation of DNA-templated transcription"/>
    <property type="evidence" value="ECO:0007669"/>
    <property type="project" value="InterPro"/>
</dbReference>
<dbReference type="Pfam" id="PF00158">
    <property type="entry name" value="Sigma54_activat"/>
    <property type="match status" value="1"/>
</dbReference>
<dbReference type="GO" id="GO:0043565">
    <property type="term" value="F:sequence-specific DNA binding"/>
    <property type="evidence" value="ECO:0007669"/>
    <property type="project" value="InterPro"/>
</dbReference>
<evidence type="ECO:0000256" key="5">
    <source>
        <dbReference type="ARBA" id="ARBA00023163"/>
    </source>
</evidence>
<dbReference type="OrthoDB" id="9771372at2"/>
<dbReference type="Gene3D" id="1.10.10.60">
    <property type="entry name" value="Homeodomain-like"/>
    <property type="match status" value="1"/>
</dbReference>
<evidence type="ECO:0000256" key="3">
    <source>
        <dbReference type="ARBA" id="ARBA00023015"/>
    </source>
</evidence>
<dbReference type="Pfam" id="PF08448">
    <property type="entry name" value="PAS_4"/>
    <property type="match status" value="1"/>
</dbReference>
<dbReference type="SMART" id="SM00382">
    <property type="entry name" value="AAA"/>
    <property type="match status" value="1"/>
</dbReference>
<dbReference type="InterPro" id="IPR025662">
    <property type="entry name" value="Sigma_54_int_dom_ATP-bd_1"/>
</dbReference>
<dbReference type="AlphaFoldDB" id="A0A2T6C2A5"/>
<dbReference type="InterPro" id="IPR003593">
    <property type="entry name" value="AAA+_ATPase"/>
</dbReference>
<dbReference type="SUPFAM" id="SSF46689">
    <property type="entry name" value="Homeodomain-like"/>
    <property type="match status" value="1"/>
</dbReference>
<accession>A0A2T6C2A5</accession>
<keyword evidence="4" id="KW-0238">DNA-binding</keyword>
<dbReference type="RefSeq" id="WP_108022268.1">
    <property type="nucleotide sequence ID" value="NZ_QBKR01000005.1"/>
</dbReference>
<keyword evidence="5" id="KW-0804">Transcription</keyword>
<dbReference type="InterPro" id="IPR025944">
    <property type="entry name" value="Sigma_54_int_dom_CS"/>
</dbReference>
<dbReference type="InterPro" id="IPR035965">
    <property type="entry name" value="PAS-like_dom_sf"/>
</dbReference>
<evidence type="ECO:0000259" key="6">
    <source>
        <dbReference type="PROSITE" id="PS50045"/>
    </source>
</evidence>